<dbReference type="OrthoDB" id="2125469at2759"/>
<dbReference type="InterPro" id="IPR002509">
    <property type="entry name" value="NODB_dom"/>
</dbReference>
<dbReference type="EMBL" id="BABT02000117">
    <property type="protein sequence ID" value="GAA97177.1"/>
    <property type="molecule type" value="Genomic_DNA"/>
</dbReference>
<reference evidence="11 12" key="1">
    <citation type="journal article" date="2011" name="J. Gen. Appl. Microbiol.">
        <title>Draft genome sequencing of the enigmatic basidiomycete Mixia osmundae.</title>
        <authorList>
            <person name="Nishida H."/>
            <person name="Nagatsuka Y."/>
            <person name="Sugiyama J."/>
        </authorList>
    </citation>
    <scope>NUCLEOTIDE SEQUENCE [LARGE SCALE GENOMIC DNA]</scope>
    <source>
        <strain evidence="12">CBS 9802 / IAM 14324 / JCM 22182 / KY 12970</strain>
    </source>
</reference>
<keyword evidence="6" id="KW-0378">Hydrolase</keyword>
<dbReference type="SUPFAM" id="SSF88713">
    <property type="entry name" value="Glycoside hydrolase/deacetylase"/>
    <property type="match status" value="1"/>
</dbReference>
<dbReference type="GO" id="GO:0046872">
    <property type="term" value="F:metal ion binding"/>
    <property type="evidence" value="ECO:0007669"/>
    <property type="project" value="UniProtKB-KW"/>
</dbReference>
<reference evidence="11 12" key="2">
    <citation type="journal article" date="2012" name="Open Biol.">
        <title>Characteristics of nucleosomes and linker DNA regions on the genome of the basidiomycete Mixia osmundae revealed by mono- and dinucleosome mapping.</title>
        <authorList>
            <person name="Nishida H."/>
            <person name="Kondo S."/>
            <person name="Matsumoto T."/>
            <person name="Suzuki Y."/>
            <person name="Yoshikawa H."/>
            <person name="Taylor T.D."/>
            <person name="Sugiyama J."/>
        </authorList>
    </citation>
    <scope>NUCLEOTIDE SEQUENCE [LARGE SCALE GENOMIC DNA]</scope>
    <source>
        <strain evidence="12">CBS 9802 / IAM 14324 / JCM 22182 / KY 12970</strain>
    </source>
</reference>
<keyword evidence="3" id="KW-0472">Membrane</keyword>
<dbReference type="GO" id="GO:0005975">
    <property type="term" value="P:carbohydrate metabolic process"/>
    <property type="evidence" value="ECO:0007669"/>
    <property type="project" value="InterPro"/>
</dbReference>
<evidence type="ECO:0000256" key="9">
    <source>
        <dbReference type="SAM" id="SignalP"/>
    </source>
</evidence>
<dbReference type="STRING" id="764103.G7E2Z6"/>
<dbReference type="AlphaFoldDB" id="G7E2Z6"/>
<evidence type="ECO:0000256" key="3">
    <source>
        <dbReference type="ARBA" id="ARBA00022622"/>
    </source>
</evidence>
<dbReference type="PROSITE" id="PS51677">
    <property type="entry name" value="NODB"/>
    <property type="match status" value="1"/>
</dbReference>
<dbReference type="GO" id="GO:0098552">
    <property type="term" value="C:side of membrane"/>
    <property type="evidence" value="ECO:0007669"/>
    <property type="project" value="UniProtKB-KW"/>
</dbReference>
<evidence type="ECO:0000259" key="10">
    <source>
        <dbReference type="PROSITE" id="PS51677"/>
    </source>
</evidence>
<protein>
    <recommendedName>
        <fullName evidence="10">NodB homology domain-containing protein</fullName>
    </recommendedName>
</protein>
<evidence type="ECO:0000313" key="12">
    <source>
        <dbReference type="Proteomes" id="UP000009131"/>
    </source>
</evidence>
<dbReference type="eggNOG" id="ENOG502S2CW">
    <property type="taxonomic scope" value="Eukaryota"/>
</dbReference>
<evidence type="ECO:0000256" key="8">
    <source>
        <dbReference type="ARBA" id="ARBA00023288"/>
    </source>
</evidence>
<evidence type="ECO:0000256" key="7">
    <source>
        <dbReference type="ARBA" id="ARBA00023277"/>
    </source>
</evidence>
<evidence type="ECO:0000256" key="6">
    <source>
        <dbReference type="ARBA" id="ARBA00022801"/>
    </source>
</evidence>
<proteinExistence type="predicted"/>
<accession>G7E2Z6</accession>
<dbReference type="OMA" id="WIALEHE"/>
<dbReference type="InParanoid" id="G7E2Z6"/>
<sequence>MARRLLTLSLIALSLSMQRAAADPLIPNKGNVHPASDTGSRLGARRLKRGGSATVYSTCTTSGTFALTYDDGPYLYESKIVSYLNAHNVKASFFLNGNNYGCIYDQADSMKAAFQAGHLIGSHTWTHADITKLSASELNKQLDLVENAFRKILGIKPKWFRPPYGAYNQAALDVLGNRGYSVAMWSLDSGDSTGASPASSDAQFDSQANQYPSPGIALSHETLATTAGDTTEHAVTVLQKAGYRLVSVPECLGMSSGSWYEVIGAPGTRDNTWTCEGTPAG</sequence>
<keyword evidence="4" id="KW-0479">Metal-binding</keyword>
<feature type="chain" id="PRO_5009955698" description="NodB homology domain-containing protein" evidence="9">
    <location>
        <begin position="23"/>
        <end position="281"/>
    </location>
</feature>
<feature type="domain" description="NodB homology" evidence="10">
    <location>
        <begin position="63"/>
        <end position="246"/>
    </location>
</feature>
<feature type="signal peptide" evidence="9">
    <location>
        <begin position="1"/>
        <end position="22"/>
    </location>
</feature>
<evidence type="ECO:0000256" key="4">
    <source>
        <dbReference type="ARBA" id="ARBA00022723"/>
    </source>
</evidence>
<keyword evidence="12" id="KW-1185">Reference proteome</keyword>
<dbReference type="GO" id="GO:0005886">
    <property type="term" value="C:plasma membrane"/>
    <property type="evidence" value="ECO:0007669"/>
    <property type="project" value="UniProtKB-SubCell"/>
</dbReference>
<gene>
    <name evidence="11" type="primary">Mo03853</name>
    <name evidence="11" type="ORF">E5Q_03853</name>
</gene>
<dbReference type="RefSeq" id="XP_014571140.1">
    <property type="nucleotide sequence ID" value="XM_014715654.1"/>
</dbReference>
<keyword evidence="3" id="KW-0336">GPI-anchor</keyword>
<dbReference type="PANTHER" id="PTHR46471">
    <property type="entry name" value="CHITIN DEACETYLASE"/>
    <property type="match status" value="1"/>
</dbReference>
<comment type="cofactor">
    <cofactor evidence="1">
        <name>Co(2+)</name>
        <dbReference type="ChEBI" id="CHEBI:48828"/>
    </cofactor>
</comment>
<dbReference type="HOGENOM" id="CLU_021264_11_2_1"/>
<dbReference type="PANTHER" id="PTHR46471:SF2">
    <property type="entry name" value="CHITIN DEACETYLASE-RELATED"/>
    <property type="match status" value="1"/>
</dbReference>
<keyword evidence="5 9" id="KW-0732">Signal</keyword>
<dbReference type="Gene3D" id="3.20.20.370">
    <property type="entry name" value="Glycoside hydrolase/deacetylase"/>
    <property type="match status" value="1"/>
</dbReference>
<keyword evidence="3" id="KW-0325">Glycoprotein</keyword>
<comment type="subcellular location">
    <subcellularLocation>
        <location evidence="2">Cell membrane</location>
        <topology evidence="2">Lipid-anchor</topology>
        <topology evidence="2">GPI-anchor</topology>
    </subcellularLocation>
</comment>
<keyword evidence="8" id="KW-0449">Lipoprotein</keyword>
<evidence type="ECO:0000313" key="11">
    <source>
        <dbReference type="EMBL" id="GAA97177.1"/>
    </source>
</evidence>
<evidence type="ECO:0000256" key="5">
    <source>
        <dbReference type="ARBA" id="ARBA00022729"/>
    </source>
</evidence>
<dbReference type="Pfam" id="PF01522">
    <property type="entry name" value="Polysacc_deac_1"/>
    <property type="match status" value="1"/>
</dbReference>
<organism evidence="11 12">
    <name type="scientific">Mixia osmundae (strain CBS 9802 / IAM 14324 / JCM 22182 / KY 12970)</name>
    <dbReference type="NCBI Taxonomy" id="764103"/>
    <lineage>
        <taxon>Eukaryota</taxon>
        <taxon>Fungi</taxon>
        <taxon>Dikarya</taxon>
        <taxon>Basidiomycota</taxon>
        <taxon>Pucciniomycotina</taxon>
        <taxon>Mixiomycetes</taxon>
        <taxon>Mixiales</taxon>
        <taxon>Mixiaceae</taxon>
        <taxon>Mixia</taxon>
    </lineage>
</organism>
<dbReference type="GO" id="GO:0016810">
    <property type="term" value="F:hydrolase activity, acting on carbon-nitrogen (but not peptide) bonds"/>
    <property type="evidence" value="ECO:0007669"/>
    <property type="project" value="InterPro"/>
</dbReference>
<dbReference type="Proteomes" id="UP000009131">
    <property type="component" value="Unassembled WGS sequence"/>
</dbReference>
<name>G7E2Z6_MIXOS</name>
<comment type="caution">
    <text evidence="11">The sequence shown here is derived from an EMBL/GenBank/DDBJ whole genome shotgun (WGS) entry which is preliminary data.</text>
</comment>
<dbReference type="CDD" id="cd10951">
    <property type="entry name" value="CE4_ClCDA_like"/>
    <property type="match status" value="1"/>
</dbReference>
<evidence type="ECO:0000256" key="2">
    <source>
        <dbReference type="ARBA" id="ARBA00004609"/>
    </source>
</evidence>
<dbReference type="InterPro" id="IPR011330">
    <property type="entry name" value="Glyco_hydro/deAcase_b/a-brl"/>
</dbReference>
<evidence type="ECO:0000256" key="1">
    <source>
        <dbReference type="ARBA" id="ARBA00001941"/>
    </source>
</evidence>
<keyword evidence="7" id="KW-0119">Carbohydrate metabolism</keyword>